<proteinExistence type="predicted"/>
<dbReference type="GO" id="GO:0005694">
    <property type="term" value="C:chromosome"/>
    <property type="evidence" value="ECO:0007669"/>
    <property type="project" value="UniProtKB-SubCell"/>
</dbReference>
<protein>
    <submittedName>
        <fullName evidence="10">SET domain</fullName>
    </submittedName>
</protein>
<keyword evidence="7" id="KW-0156">Chromatin regulator</keyword>
<dbReference type="EMBL" id="CABPRJ010002414">
    <property type="protein sequence ID" value="VVC45820.1"/>
    <property type="molecule type" value="Genomic_DNA"/>
</dbReference>
<evidence type="ECO:0000256" key="6">
    <source>
        <dbReference type="ARBA" id="ARBA00022691"/>
    </source>
</evidence>
<evidence type="ECO:0000256" key="2">
    <source>
        <dbReference type="ARBA" id="ARBA00004286"/>
    </source>
</evidence>
<dbReference type="InterPro" id="IPR039977">
    <property type="entry name" value="Suv4-20/Set9"/>
</dbReference>
<evidence type="ECO:0000256" key="5">
    <source>
        <dbReference type="ARBA" id="ARBA00022679"/>
    </source>
</evidence>
<evidence type="ECO:0000256" key="1">
    <source>
        <dbReference type="ARBA" id="ARBA00004123"/>
    </source>
</evidence>
<dbReference type="Pfam" id="PF00856">
    <property type="entry name" value="SET"/>
    <property type="match status" value="1"/>
</dbReference>
<name>A0A5E4NS62_9HEMI</name>
<evidence type="ECO:0000259" key="9">
    <source>
        <dbReference type="PROSITE" id="PS50280"/>
    </source>
</evidence>
<dbReference type="Gene3D" id="1.10.10.1700">
    <property type="entry name" value="Histone-lysine N-methyltransferase"/>
    <property type="match status" value="1"/>
</dbReference>
<dbReference type="GO" id="GO:0032259">
    <property type="term" value="P:methylation"/>
    <property type="evidence" value="ECO:0007669"/>
    <property type="project" value="UniProtKB-KW"/>
</dbReference>
<keyword evidence="6" id="KW-0949">S-adenosyl-L-methionine</keyword>
<dbReference type="Proteomes" id="UP000325440">
    <property type="component" value="Unassembled WGS sequence"/>
</dbReference>
<dbReference type="InterPro" id="IPR041938">
    <property type="entry name" value="Hist-Lys_N-MTase_N"/>
</dbReference>
<evidence type="ECO:0000313" key="10">
    <source>
        <dbReference type="EMBL" id="VVC45820.1"/>
    </source>
</evidence>
<keyword evidence="8" id="KW-0539">Nucleus</keyword>
<dbReference type="Gene3D" id="2.170.270.10">
    <property type="entry name" value="SET domain"/>
    <property type="match status" value="1"/>
</dbReference>
<dbReference type="PROSITE" id="PS50280">
    <property type="entry name" value="SET"/>
    <property type="match status" value="1"/>
</dbReference>
<evidence type="ECO:0000313" key="11">
    <source>
        <dbReference type="Proteomes" id="UP000325440"/>
    </source>
</evidence>
<keyword evidence="5" id="KW-0808">Transferase</keyword>
<dbReference type="SUPFAM" id="SSF82199">
    <property type="entry name" value="SET domain"/>
    <property type="match status" value="1"/>
</dbReference>
<keyword evidence="11" id="KW-1185">Reference proteome</keyword>
<evidence type="ECO:0000256" key="7">
    <source>
        <dbReference type="ARBA" id="ARBA00022853"/>
    </source>
</evidence>
<organism evidence="10 11">
    <name type="scientific">Cinara cedri</name>
    <dbReference type="NCBI Taxonomy" id="506608"/>
    <lineage>
        <taxon>Eukaryota</taxon>
        <taxon>Metazoa</taxon>
        <taxon>Ecdysozoa</taxon>
        <taxon>Arthropoda</taxon>
        <taxon>Hexapoda</taxon>
        <taxon>Insecta</taxon>
        <taxon>Pterygota</taxon>
        <taxon>Neoptera</taxon>
        <taxon>Paraneoptera</taxon>
        <taxon>Hemiptera</taxon>
        <taxon>Sternorrhyncha</taxon>
        <taxon>Aphidomorpha</taxon>
        <taxon>Aphidoidea</taxon>
        <taxon>Aphididae</taxon>
        <taxon>Lachninae</taxon>
        <taxon>Cinara</taxon>
    </lineage>
</organism>
<evidence type="ECO:0000256" key="3">
    <source>
        <dbReference type="ARBA" id="ARBA00022454"/>
    </source>
</evidence>
<dbReference type="GO" id="GO:0042799">
    <property type="term" value="F:histone H4K20 methyltransferase activity"/>
    <property type="evidence" value="ECO:0007669"/>
    <property type="project" value="TreeGrafter"/>
</dbReference>
<evidence type="ECO:0000256" key="8">
    <source>
        <dbReference type="ARBA" id="ARBA00023242"/>
    </source>
</evidence>
<reference evidence="10 11" key="1">
    <citation type="submission" date="2019-08" db="EMBL/GenBank/DDBJ databases">
        <authorList>
            <person name="Alioto T."/>
            <person name="Alioto T."/>
            <person name="Gomez Garrido J."/>
        </authorList>
    </citation>
    <scope>NUCLEOTIDE SEQUENCE [LARGE SCALE GENOMIC DNA]</scope>
</reference>
<accession>A0A5E4NS62</accession>
<dbReference type="InterPro" id="IPR046341">
    <property type="entry name" value="SET_dom_sf"/>
</dbReference>
<keyword evidence="3" id="KW-0158">Chromosome</keyword>
<comment type="subcellular location">
    <subcellularLocation>
        <location evidence="2">Chromosome</location>
    </subcellularLocation>
    <subcellularLocation>
        <location evidence="1">Nucleus</location>
    </subcellularLocation>
</comment>
<dbReference type="AlphaFoldDB" id="A0A5E4NS62"/>
<evidence type="ECO:0000256" key="4">
    <source>
        <dbReference type="ARBA" id="ARBA00022603"/>
    </source>
</evidence>
<dbReference type="PANTHER" id="PTHR12977">
    <property type="entry name" value="SUPPRESSOR OF VARIEGATION 4-20-RELATED"/>
    <property type="match status" value="1"/>
</dbReference>
<keyword evidence="4" id="KW-0489">Methyltransferase</keyword>
<feature type="domain" description="SET" evidence="9">
    <location>
        <begin position="88"/>
        <end position="203"/>
    </location>
</feature>
<dbReference type="GO" id="GO:0005634">
    <property type="term" value="C:nucleus"/>
    <property type="evidence" value="ECO:0007669"/>
    <property type="project" value="UniProtKB-SubCell"/>
</dbReference>
<dbReference type="InterPro" id="IPR001214">
    <property type="entry name" value="SET_dom"/>
</dbReference>
<sequence length="219" mass="24528">MTEKKSGSHQIKSTTNLPSLNTQKNRMALILCVAENYATFFVLDHALGFSTHKIHEVNFDIMEQISTKEFNIIKSHQLLYINALSVESKFKFVSIGNLYHKDYGMGVKVVAKSRISNNEILQNLGGTLCTVDDSFIKTYPSVESFLVRTMQKKQQKLWLGPAAFINHGCKNNNVVMNSLDANSACVKATRVIEPGEEIILHYGENYFSSGECSCTMCSL</sequence>
<gene>
    <name evidence="10" type="ORF">CINCED_3A015202</name>
</gene>
<dbReference type="PANTHER" id="PTHR12977:SF4">
    <property type="entry name" value="HISTONE-LYSINE N-METHYLTRANSFERASE KMT5B"/>
    <property type="match status" value="1"/>
</dbReference>
<dbReference type="OrthoDB" id="6611173at2759"/>